<feature type="chain" id="PRO_5039100819" evidence="1">
    <location>
        <begin position="22"/>
        <end position="371"/>
    </location>
</feature>
<dbReference type="EMBL" id="VKKG01000002">
    <property type="protein sequence ID" value="TRY18850.1"/>
    <property type="molecule type" value="Genomic_DNA"/>
</dbReference>
<name>A0A553K2A6_9ACTN</name>
<dbReference type="OrthoDB" id="928769at2"/>
<organism evidence="2 3">
    <name type="scientific">Tessaracoccus rhinocerotis</name>
    <dbReference type="NCBI Taxonomy" id="1689449"/>
    <lineage>
        <taxon>Bacteria</taxon>
        <taxon>Bacillati</taxon>
        <taxon>Actinomycetota</taxon>
        <taxon>Actinomycetes</taxon>
        <taxon>Propionibacteriales</taxon>
        <taxon>Propionibacteriaceae</taxon>
        <taxon>Tessaracoccus</taxon>
    </lineage>
</organism>
<dbReference type="Proteomes" id="UP000317638">
    <property type="component" value="Unassembled WGS sequence"/>
</dbReference>
<protein>
    <submittedName>
        <fullName evidence="2">ScyD/ScyE family protein</fullName>
    </submittedName>
</protein>
<evidence type="ECO:0000313" key="2">
    <source>
        <dbReference type="EMBL" id="TRY18850.1"/>
    </source>
</evidence>
<keyword evidence="1" id="KW-0732">Signal</keyword>
<dbReference type="InterPro" id="IPR011042">
    <property type="entry name" value="6-blade_b-propeller_TolB-like"/>
</dbReference>
<evidence type="ECO:0000256" key="1">
    <source>
        <dbReference type="SAM" id="SignalP"/>
    </source>
</evidence>
<gene>
    <name evidence="2" type="ORF">FOJ82_07000</name>
</gene>
<feature type="signal peptide" evidence="1">
    <location>
        <begin position="1"/>
        <end position="21"/>
    </location>
</feature>
<dbReference type="AlphaFoldDB" id="A0A553K2A6"/>
<dbReference type="RefSeq" id="WP_143937742.1">
    <property type="nucleotide sequence ID" value="NZ_VKKG01000002.1"/>
</dbReference>
<dbReference type="SUPFAM" id="SSF101898">
    <property type="entry name" value="NHL repeat"/>
    <property type="match status" value="1"/>
</dbReference>
<dbReference type="NCBIfam" id="NF033206">
    <property type="entry name" value="ScyE_fam"/>
    <property type="match status" value="1"/>
</dbReference>
<dbReference type="Gene3D" id="2.120.10.30">
    <property type="entry name" value="TolB, C-terminal domain"/>
    <property type="match status" value="1"/>
</dbReference>
<reference evidence="2 3" key="1">
    <citation type="submission" date="2019-07" db="EMBL/GenBank/DDBJ databases">
        <authorList>
            <person name="Zhou L.-Y."/>
        </authorList>
    </citation>
    <scope>NUCLEOTIDE SEQUENCE [LARGE SCALE GENOMIC DNA]</scope>
    <source>
        <strain evidence="2 3">YIM 101269</strain>
    </source>
</reference>
<accession>A0A553K2A6</accession>
<sequence>MQRSTASTAIALMALVLTSAAALPAAGNGGDDPPAVEVVASGLDSPRKLSFAPNGDLYVAESGAPSDAPGACFEHPQFGEVCVHHTGAVTKISKKGAQTRVVEGLPSAVSAQEANGPFDVLVKGNTLTIAMGMGGSLEHRNQLGADGSLLGTIVDARLKGKDVQPSVRADLLAFEAANDPDGQGIDSNPVDLLSVGKEMIAVDAGGNDVLLLGGGDDGVRGAIAVLDPVMVSPAPFPGAPDPFPAQPVPTVATVGPDGLLYIGQLTGFPFQSGAASIFRYGPDGLEVYATGLTNVTDMAFAGDTLYAVQISDEGIQSGLTGSLVEVDPGGDHTTVVGDLFAPYGLAIRGDDAYVTTGSVAPGGQVIRVSLR</sequence>
<evidence type="ECO:0000313" key="3">
    <source>
        <dbReference type="Proteomes" id="UP000317638"/>
    </source>
</evidence>
<proteinExistence type="predicted"/>
<comment type="caution">
    <text evidence="2">The sequence shown here is derived from an EMBL/GenBank/DDBJ whole genome shotgun (WGS) entry which is preliminary data.</text>
</comment>
<dbReference type="InterPro" id="IPR048031">
    <property type="entry name" value="ScyD/ScyE-like"/>
</dbReference>
<keyword evidence="3" id="KW-1185">Reference proteome</keyword>